<comment type="catalytic activity">
    <reaction evidence="1">
        <text>[protein]-peptidylproline (omega=180) = [protein]-peptidylproline (omega=0)</text>
        <dbReference type="Rhea" id="RHEA:16237"/>
        <dbReference type="Rhea" id="RHEA-COMP:10747"/>
        <dbReference type="Rhea" id="RHEA-COMP:10748"/>
        <dbReference type="ChEBI" id="CHEBI:83833"/>
        <dbReference type="ChEBI" id="CHEBI:83834"/>
        <dbReference type="EC" id="5.2.1.8"/>
    </reaction>
</comment>
<dbReference type="RefSeq" id="WP_353932491.1">
    <property type="nucleotide sequence ID" value="NZ_CP150886.1"/>
</dbReference>
<name>A0ABZ2V1Q1_9CYAN</name>
<dbReference type="PANTHER" id="PTHR47245">
    <property type="entry name" value="PEPTIDYLPROLYL ISOMERASE"/>
    <property type="match status" value="1"/>
</dbReference>
<evidence type="ECO:0000256" key="8">
    <source>
        <dbReference type="SAM" id="MobiDB-lite"/>
    </source>
</evidence>
<feature type="compositionally biased region" description="Acidic residues" evidence="8">
    <location>
        <begin position="240"/>
        <end position="257"/>
    </location>
</feature>
<proteinExistence type="predicted"/>
<evidence type="ECO:0000256" key="4">
    <source>
        <dbReference type="ARBA" id="ARBA00023110"/>
    </source>
</evidence>
<keyword evidence="11" id="KW-1185">Reference proteome</keyword>
<dbReference type="Pfam" id="PF00639">
    <property type="entry name" value="Rotamase"/>
    <property type="match status" value="1"/>
</dbReference>
<accession>A0ABZ2V1Q1</accession>
<feature type="domain" description="PpiC" evidence="9">
    <location>
        <begin position="97"/>
        <end position="189"/>
    </location>
</feature>
<feature type="coiled-coil region" evidence="7">
    <location>
        <begin position="370"/>
        <end position="397"/>
    </location>
</feature>
<keyword evidence="3" id="KW-0732">Signal</keyword>
<evidence type="ECO:0000313" key="10">
    <source>
        <dbReference type="EMBL" id="WZB89593.1"/>
    </source>
</evidence>
<dbReference type="SUPFAM" id="SSF54534">
    <property type="entry name" value="FKBP-like"/>
    <property type="match status" value="1"/>
</dbReference>
<evidence type="ECO:0000313" key="11">
    <source>
        <dbReference type="Proteomes" id="UP001483337"/>
    </source>
</evidence>
<evidence type="ECO:0000256" key="2">
    <source>
        <dbReference type="ARBA" id="ARBA00013194"/>
    </source>
</evidence>
<dbReference type="EC" id="5.2.1.8" evidence="2"/>
<sequence length="479" mass="54798">MTTQEPNKNTITGEELVSVISSSSLLPQVVREIVIEKAIANIQYTQKEFNNYHQRFKQVQKNANIIPSIILRQFKIRKFKHLTWGHQVEPYFLERKPLLDQVSFSLIQTNDDAIAQEIYFRIQEGEESFADLAKKYSQGAEAKNGGWVGPYRLGNLNPNLAKIMRNLQPGEMPSLTYLDKMFIIVRLEQVFPAQLTEQLQEEILQQMFEEWLTTEIANYGVDLSKMSVPNLTISDSNLGTDEELESNSTDNEESSEEYIDSYTKLEHEDTYSLNTHYKWKNLQLLTTSFICLLTGGLGGFYLSGFSKLSYANLAPETSKNDLFYDAITQATEAANLTQTAQSPSEWKKVSQSWINAIALLSSLPKNHPKYALATQKIQEYERNLNYSNKNSQNLQNSFRIAVNHATKAANLTQTATSGEEWETIIKHWENAIASMKAVTSDHPEYFTAQQKTIEYQRNLNYAFSVVEKKYPESYAMSKI</sequence>
<evidence type="ECO:0000256" key="3">
    <source>
        <dbReference type="ARBA" id="ARBA00022729"/>
    </source>
</evidence>
<keyword evidence="7" id="KW-0175">Coiled coil</keyword>
<dbReference type="Proteomes" id="UP001483337">
    <property type="component" value="Chromosome"/>
</dbReference>
<dbReference type="EMBL" id="CP150886">
    <property type="protein sequence ID" value="WZB89593.1"/>
    <property type="molecule type" value="Genomic_DNA"/>
</dbReference>
<dbReference type="GO" id="GO:0016853">
    <property type="term" value="F:isomerase activity"/>
    <property type="evidence" value="ECO:0007669"/>
    <property type="project" value="UniProtKB-KW"/>
</dbReference>
<protein>
    <recommendedName>
        <fullName evidence="2">peptidylprolyl isomerase</fullName>
        <ecNumber evidence="2">5.2.1.8</ecNumber>
    </recommendedName>
</protein>
<evidence type="ECO:0000256" key="1">
    <source>
        <dbReference type="ARBA" id="ARBA00000971"/>
    </source>
</evidence>
<evidence type="ECO:0000259" key="9">
    <source>
        <dbReference type="PROSITE" id="PS50198"/>
    </source>
</evidence>
<dbReference type="InterPro" id="IPR000297">
    <property type="entry name" value="PPIase_PpiC"/>
</dbReference>
<reference evidence="10 11" key="1">
    <citation type="submission" date="2024-04" db="EMBL/GenBank/DDBJ databases">
        <title>Okeanomitos corallinicola gen. &amp; sp. nov. (Nostocales, Cyanobacteria), a new toxic marine heterocyst-forming cyanobacterium from a coral reef.</title>
        <authorList>
            <person name="Li H."/>
            <person name="Li R."/>
            <person name="Kang J."/>
            <person name="Hii K.S."/>
            <person name="Mohamed H.F."/>
            <person name="Xu X."/>
            <person name="Luo Z."/>
        </authorList>
    </citation>
    <scope>NUCLEOTIDE SEQUENCE [LARGE SCALE GENOMIC DNA]</scope>
    <source>
        <strain evidence="10 11">TIOX110</strain>
    </source>
</reference>
<dbReference type="Gene3D" id="3.10.50.40">
    <property type="match status" value="1"/>
</dbReference>
<evidence type="ECO:0000256" key="5">
    <source>
        <dbReference type="ARBA" id="ARBA00023235"/>
    </source>
</evidence>
<dbReference type="InterPro" id="IPR050245">
    <property type="entry name" value="PrsA_foldase"/>
</dbReference>
<dbReference type="InterPro" id="IPR046357">
    <property type="entry name" value="PPIase_dom_sf"/>
</dbReference>
<feature type="region of interest" description="Disordered" evidence="8">
    <location>
        <begin position="234"/>
        <end position="257"/>
    </location>
</feature>
<evidence type="ECO:0000256" key="7">
    <source>
        <dbReference type="SAM" id="Coils"/>
    </source>
</evidence>
<organism evidence="10 11">
    <name type="scientific">Okeanomitos corallinicola TIOX110</name>
    <dbReference type="NCBI Taxonomy" id="3133117"/>
    <lineage>
        <taxon>Bacteria</taxon>
        <taxon>Bacillati</taxon>
        <taxon>Cyanobacteriota</taxon>
        <taxon>Cyanophyceae</taxon>
        <taxon>Nostocales</taxon>
        <taxon>Aphanizomenonaceae</taxon>
        <taxon>Okeanomitos</taxon>
    </lineage>
</organism>
<keyword evidence="5 6" id="KW-0413">Isomerase</keyword>
<gene>
    <name evidence="10" type="ORF">WJM97_07865</name>
</gene>
<evidence type="ECO:0000256" key="6">
    <source>
        <dbReference type="PROSITE-ProRule" id="PRU00278"/>
    </source>
</evidence>
<dbReference type="PROSITE" id="PS50198">
    <property type="entry name" value="PPIC_PPIASE_2"/>
    <property type="match status" value="1"/>
</dbReference>
<dbReference type="PANTHER" id="PTHR47245:SF1">
    <property type="entry name" value="FOLDASE PROTEIN PRSA"/>
    <property type="match status" value="1"/>
</dbReference>
<keyword evidence="4 6" id="KW-0697">Rotamase</keyword>